<dbReference type="EMBL" id="QRCM01000001">
    <property type="protein sequence ID" value="TXG91390.1"/>
    <property type="molecule type" value="Genomic_DNA"/>
</dbReference>
<sequence>MALMAAGCGDDDGTGAEPIGAPVTANPEAPGTPILGDDALAATLLDVADLPPGFVAQPDPVADLGLDPEPGPDDSRTDPAQCGDVLAPLDRQSDPESAAARAFTGPGFTSIDQDSASYGDSAAAADAFAAVQRTLAECSEYSGTDADGYSIEYRVGAGEDVAVPGDPAPPSATVRVESTSEGITLYSDAVLVAVGPTLTQVVVTGTEPADSGEVTDLVDAAVARLDAP</sequence>
<protein>
    <submittedName>
        <fullName evidence="2">Sensor domain-containing protein</fullName>
    </submittedName>
</protein>
<name>A0A6P2CHJ6_9NOCA</name>
<proteinExistence type="predicted"/>
<feature type="region of interest" description="Disordered" evidence="1">
    <location>
        <begin position="51"/>
        <end position="111"/>
    </location>
</feature>
<evidence type="ECO:0000256" key="1">
    <source>
        <dbReference type="SAM" id="MobiDB-lite"/>
    </source>
</evidence>
<evidence type="ECO:0000313" key="3">
    <source>
        <dbReference type="Proteomes" id="UP000471120"/>
    </source>
</evidence>
<organism evidence="2 3">
    <name type="scientific">Rhodococcus rhodnii</name>
    <dbReference type="NCBI Taxonomy" id="38312"/>
    <lineage>
        <taxon>Bacteria</taxon>
        <taxon>Bacillati</taxon>
        <taxon>Actinomycetota</taxon>
        <taxon>Actinomycetes</taxon>
        <taxon>Mycobacteriales</taxon>
        <taxon>Nocardiaceae</taxon>
        <taxon>Rhodococcus</taxon>
    </lineage>
</organism>
<dbReference type="Gene3D" id="3.40.1000.70">
    <property type="entry name" value="PknH-like extracellular domain"/>
    <property type="match status" value="1"/>
</dbReference>
<accession>A0A6P2CHJ6</accession>
<evidence type="ECO:0000313" key="2">
    <source>
        <dbReference type="EMBL" id="TXG91390.1"/>
    </source>
</evidence>
<feature type="region of interest" description="Disordered" evidence="1">
    <location>
        <begin position="1"/>
        <end position="35"/>
    </location>
</feature>
<reference evidence="2 3" key="1">
    <citation type="submission" date="2018-07" db="EMBL/GenBank/DDBJ databases">
        <title>Genome sequence of Rhodococcus rhodnii ATCC 35071 from Rhodnius prolixus.</title>
        <authorList>
            <person name="Patel V."/>
            <person name="Vogel K.J."/>
        </authorList>
    </citation>
    <scope>NUCLEOTIDE SEQUENCE [LARGE SCALE GENOMIC DNA]</scope>
    <source>
        <strain evidence="2 3">ATCC 35071</strain>
    </source>
</reference>
<dbReference type="InterPro" id="IPR038232">
    <property type="entry name" value="PknH-like_Extracell_sf"/>
</dbReference>
<gene>
    <name evidence="2" type="ORF">DW322_15695</name>
</gene>
<comment type="caution">
    <text evidence="2">The sequence shown here is derived from an EMBL/GenBank/DDBJ whole genome shotgun (WGS) entry which is preliminary data.</text>
</comment>
<dbReference type="Proteomes" id="UP000471120">
    <property type="component" value="Unassembled WGS sequence"/>
</dbReference>
<dbReference type="AlphaFoldDB" id="A0A6P2CHJ6"/>